<dbReference type="GO" id="GO:0004853">
    <property type="term" value="F:uroporphyrinogen decarboxylase activity"/>
    <property type="evidence" value="ECO:0007669"/>
    <property type="project" value="InterPro"/>
</dbReference>
<sequence>MTHKQRVLNAIKGTKIDFLPSHIKFSSPKVAGKHARYLGVEPENLERTLDNHMVLTFTLDQVFWYRLNPKVLNFAQQKGFVRIDEENNIAYDRWGVGWDIQSEGDLIRYHPLLGAESLKDYSFPDPRSLHLLDMVEQTIKKDDEHLVVCTGYWNLFERAWALCSFDKLMMDLLCNRRFVEELFDRIADYQVEVAKRIVDLGVSCAHTGGDFGTQRGPIISPDLWRQVVKPRLKRIWGVYKDAGIPVIHHSCGDVTPIILDMIEIGLDVLEPVQPLAMSLEELAREFGKDLAFFGGIDTQRVLPYGAPAEVREFTKFCIETLGKNGKYIIAPSQDIISDVPVENFKTMVDAIKKYR</sequence>
<dbReference type="GO" id="GO:0006779">
    <property type="term" value="P:porphyrin-containing compound biosynthetic process"/>
    <property type="evidence" value="ECO:0007669"/>
    <property type="project" value="InterPro"/>
</dbReference>
<protein>
    <recommendedName>
        <fullName evidence="1">Uroporphyrinogen decarboxylase (URO-D) domain-containing protein</fullName>
    </recommendedName>
</protein>
<feature type="domain" description="Uroporphyrinogen decarboxylase (URO-D)" evidence="1">
    <location>
        <begin position="115"/>
        <end position="354"/>
    </location>
</feature>
<organism evidence="2">
    <name type="scientific">marine sediment metagenome</name>
    <dbReference type="NCBI Taxonomy" id="412755"/>
    <lineage>
        <taxon>unclassified sequences</taxon>
        <taxon>metagenomes</taxon>
        <taxon>ecological metagenomes</taxon>
    </lineage>
</organism>
<evidence type="ECO:0000259" key="1">
    <source>
        <dbReference type="Pfam" id="PF01208"/>
    </source>
</evidence>
<comment type="caution">
    <text evidence="2">The sequence shown here is derived from an EMBL/GenBank/DDBJ whole genome shotgun (WGS) entry which is preliminary data.</text>
</comment>
<gene>
    <name evidence="2" type="ORF">LCGC14_2105670</name>
</gene>
<dbReference type="Pfam" id="PF01208">
    <property type="entry name" value="URO-D"/>
    <property type="match status" value="1"/>
</dbReference>
<dbReference type="SUPFAM" id="SSF51726">
    <property type="entry name" value="UROD/MetE-like"/>
    <property type="match status" value="1"/>
</dbReference>
<dbReference type="PANTHER" id="PTHR47099">
    <property type="entry name" value="METHYLCOBAMIDE:COM METHYLTRANSFERASE MTBA"/>
    <property type="match status" value="1"/>
</dbReference>
<evidence type="ECO:0000313" key="2">
    <source>
        <dbReference type="EMBL" id="KKL70361.1"/>
    </source>
</evidence>
<dbReference type="AlphaFoldDB" id="A0A0F9EVX0"/>
<proteinExistence type="predicted"/>
<name>A0A0F9EVX0_9ZZZZ</name>
<dbReference type="Gene3D" id="3.20.20.210">
    <property type="match status" value="1"/>
</dbReference>
<dbReference type="InterPro" id="IPR038071">
    <property type="entry name" value="UROD/MetE-like_sf"/>
</dbReference>
<reference evidence="2" key="1">
    <citation type="journal article" date="2015" name="Nature">
        <title>Complex archaea that bridge the gap between prokaryotes and eukaryotes.</title>
        <authorList>
            <person name="Spang A."/>
            <person name="Saw J.H."/>
            <person name="Jorgensen S.L."/>
            <person name="Zaremba-Niedzwiedzka K."/>
            <person name="Martijn J."/>
            <person name="Lind A.E."/>
            <person name="van Eijk R."/>
            <person name="Schleper C."/>
            <person name="Guy L."/>
            <person name="Ettema T.J."/>
        </authorList>
    </citation>
    <scope>NUCLEOTIDE SEQUENCE</scope>
</reference>
<dbReference type="InterPro" id="IPR052024">
    <property type="entry name" value="Methanogen_methyltrans"/>
</dbReference>
<dbReference type="EMBL" id="LAZR01025920">
    <property type="protein sequence ID" value="KKL70361.1"/>
    <property type="molecule type" value="Genomic_DNA"/>
</dbReference>
<dbReference type="InterPro" id="IPR000257">
    <property type="entry name" value="Uroporphyrinogen_deCOase"/>
</dbReference>
<dbReference type="PANTHER" id="PTHR47099:SF1">
    <property type="entry name" value="METHYLCOBAMIDE:COM METHYLTRANSFERASE MTBA"/>
    <property type="match status" value="1"/>
</dbReference>
<accession>A0A0F9EVX0</accession>